<dbReference type="Proteomes" id="UP001178507">
    <property type="component" value="Unassembled WGS sequence"/>
</dbReference>
<organism evidence="9 10">
    <name type="scientific">Effrenium voratum</name>
    <dbReference type="NCBI Taxonomy" id="2562239"/>
    <lineage>
        <taxon>Eukaryota</taxon>
        <taxon>Sar</taxon>
        <taxon>Alveolata</taxon>
        <taxon>Dinophyceae</taxon>
        <taxon>Suessiales</taxon>
        <taxon>Symbiodiniaceae</taxon>
        <taxon>Effrenium</taxon>
    </lineage>
</organism>
<keyword evidence="2" id="KW-0479">Metal-binding</keyword>
<comment type="caution">
    <text evidence="9">The sequence shown here is derived from an EMBL/GenBank/DDBJ whole genome shotgun (WGS) entry which is preliminary data.</text>
</comment>
<dbReference type="InterPro" id="IPR005123">
    <property type="entry name" value="Oxoglu/Fe-dep_dioxygenase_dom"/>
</dbReference>
<dbReference type="Gene3D" id="2.60.120.620">
    <property type="entry name" value="q2cbj1_9rhob like domain"/>
    <property type="match status" value="1"/>
</dbReference>
<dbReference type="GO" id="GO:0008198">
    <property type="term" value="F:ferrous iron binding"/>
    <property type="evidence" value="ECO:0007669"/>
    <property type="project" value="TreeGrafter"/>
</dbReference>
<gene>
    <name evidence="9" type="ORF">EVOR1521_LOCUS29963</name>
</gene>
<evidence type="ECO:0000256" key="1">
    <source>
        <dbReference type="ARBA" id="ARBA00001961"/>
    </source>
</evidence>
<dbReference type="InterPro" id="IPR051559">
    <property type="entry name" value="HIF_prolyl_hydroxylases"/>
</dbReference>
<sequence>MSHANGLPASALGRAWATCRHARWPAPRAPKAAKRAASRAARAQRKAEACLQEARQAQQRSDFQHAAQKFEDAALVLQGAPGPSAAVCAAWADCAVCRLELQAPFEALVACEHGLRGPAGPEHWRCGMVSALALETLGLLSIAEERLGSAARLAREDREGMQAALEGLRRVRARSAQLAAGEPQALMEEIQRMGALLGDEEAGYWISCVGERSRSAEGQAELVQKGFLEEAHQCPAKPAEVARRASLVALRYRVNKKLQRCLSAAGLLLGVADQCVLPKAIRHPGATDLAGEETLAELKSRRLAVVDGAFPAEAVAQVQKELHALRSSKLLQNDTNDVCNPLQEAKYLPFAGGAAAMEFREKCPITVQVMQKLAGLAAILEDELGLSLAVPQSAMAACYPPKASYKMHLDSYFLQGCPDDIPRKVTVLLYCNHGWSSAVGGELRVWEPFDQGRGCGRKIEPLAGRMVVFMSEEIWHEVLESHGDRYALTLWIHDRQRAM</sequence>
<keyword evidence="3" id="KW-0847">Vitamin C</keyword>
<evidence type="ECO:0000256" key="5">
    <source>
        <dbReference type="ARBA" id="ARBA00023002"/>
    </source>
</evidence>
<name>A0AA36NIM7_9DINO</name>
<comment type="cofactor">
    <cofactor evidence="1">
        <name>L-ascorbate</name>
        <dbReference type="ChEBI" id="CHEBI:38290"/>
    </cofactor>
</comment>
<dbReference type="InterPro" id="IPR006620">
    <property type="entry name" value="Pro_4_hyd_alph"/>
</dbReference>
<dbReference type="GO" id="GO:0031418">
    <property type="term" value="F:L-ascorbic acid binding"/>
    <property type="evidence" value="ECO:0007669"/>
    <property type="project" value="UniProtKB-KW"/>
</dbReference>
<feature type="domain" description="Fe2OG dioxygenase" evidence="8">
    <location>
        <begin position="390"/>
        <end position="494"/>
    </location>
</feature>
<dbReference type="EMBL" id="CAUJNA010003727">
    <property type="protein sequence ID" value="CAJ1408682.1"/>
    <property type="molecule type" value="Genomic_DNA"/>
</dbReference>
<dbReference type="PANTHER" id="PTHR12907:SF26">
    <property type="entry name" value="HIF PROLYL HYDROXYLASE, ISOFORM C"/>
    <property type="match status" value="1"/>
</dbReference>
<dbReference type="PROSITE" id="PS51471">
    <property type="entry name" value="FE2OG_OXY"/>
    <property type="match status" value="1"/>
</dbReference>
<dbReference type="SMART" id="SM00702">
    <property type="entry name" value="P4Hc"/>
    <property type="match status" value="1"/>
</dbReference>
<evidence type="ECO:0000256" key="7">
    <source>
        <dbReference type="SAM" id="Coils"/>
    </source>
</evidence>
<evidence type="ECO:0000256" key="4">
    <source>
        <dbReference type="ARBA" id="ARBA00022964"/>
    </source>
</evidence>
<proteinExistence type="predicted"/>
<evidence type="ECO:0000256" key="2">
    <source>
        <dbReference type="ARBA" id="ARBA00022723"/>
    </source>
</evidence>
<keyword evidence="10" id="KW-1185">Reference proteome</keyword>
<dbReference type="PANTHER" id="PTHR12907">
    <property type="entry name" value="EGL NINE HOMOLOG-RELATED"/>
    <property type="match status" value="1"/>
</dbReference>
<keyword evidence="6" id="KW-0408">Iron</keyword>
<keyword evidence="5" id="KW-0560">Oxidoreductase</keyword>
<keyword evidence="7" id="KW-0175">Coiled coil</keyword>
<reference evidence="9" key="1">
    <citation type="submission" date="2023-08" db="EMBL/GenBank/DDBJ databases">
        <authorList>
            <person name="Chen Y."/>
            <person name="Shah S."/>
            <person name="Dougan E. K."/>
            <person name="Thang M."/>
            <person name="Chan C."/>
        </authorList>
    </citation>
    <scope>NUCLEOTIDE SEQUENCE</scope>
</reference>
<accession>A0AA36NIM7</accession>
<feature type="coiled-coil region" evidence="7">
    <location>
        <begin position="33"/>
        <end position="60"/>
    </location>
</feature>
<evidence type="ECO:0000313" key="10">
    <source>
        <dbReference type="Proteomes" id="UP001178507"/>
    </source>
</evidence>
<dbReference type="AlphaFoldDB" id="A0AA36NIM7"/>
<evidence type="ECO:0000256" key="6">
    <source>
        <dbReference type="ARBA" id="ARBA00023004"/>
    </source>
</evidence>
<protein>
    <recommendedName>
        <fullName evidence="8">Fe2OG dioxygenase domain-containing protein</fullName>
    </recommendedName>
</protein>
<evidence type="ECO:0000256" key="3">
    <source>
        <dbReference type="ARBA" id="ARBA00022896"/>
    </source>
</evidence>
<dbReference type="GO" id="GO:0071456">
    <property type="term" value="P:cellular response to hypoxia"/>
    <property type="evidence" value="ECO:0007669"/>
    <property type="project" value="TreeGrafter"/>
</dbReference>
<keyword evidence="4" id="KW-0223">Dioxygenase</keyword>
<dbReference type="InterPro" id="IPR044862">
    <property type="entry name" value="Pro_4_hyd_alph_FE2OG_OXY"/>
</dbReference>
<evidence type="ECO:0000313" key="9">
    <source>
        <dbReference type="EMBL" id="CAJ1408682.1"/>
    </source>
</evidence>
<dbReference type="GO" id="GO:0031543">
    <property type="term" value="F:peptidyl-proline dioxygenase activity"/>
    <property type="evidence" value="ECO:0007669"/>
    <property type="project" value="TreeGrafter"/>
</dbReference>
<dbReference type="Pfam" id="PF13640">
    <property type="entry name" value="2OG-FeII_Oxy_3"/>
    <property type="match status" value="1"/>
</dbReference>
<evidence type="ECO:0000259" key="8">
    <source>
        <dbReference type="PROSITE" id="PS51471"/>
    </source>
</evidence>